<proteinExistence type="predicted"/>
<protein>
    <submittedName>
        <fullName evidence="1">Uncharacterized protein</fullName>
    </submittedName>
</protein>
<reference evidence="1" key="1">
    <citation type="submission" date="2023-09" db="EMBL/GenBank/DDBJ databases">
        <title>Vallitalea sediminicola and Vallitalea maricola sp. nov., anaerobic bacteria isolated from marine sediment.</title>
        <authorList>
            <person name="Hirano S."/>
            <person name="Maeda A."/>
            <person name="Terahara T."/>
            <person name="Mori K."/>
            <person name="Hamada M."/>
            <person name="Matsumoto R."/>
            <person name="Kobayashi T."/>
        </authorList>
    </citation>
    <scope>NUCLEOTIDE SEQUENCE</scope>
    <source>
        <strain evidence="1">AN17-2</strain>
    </source>
</reference>
<accession>A0ACB5UE87</accession>
<gene>
    <name evidence="1" type="ORF">AN2V17_00950</name>
</gene>
<evidence type="ECO:0000313" key="2">
    <source>
        <dbReference type="Proteomes" id="UP001374599"/>
    </source>
</evidence>
<organism evidence="1 2">
    <name type="scientific">Vallitalea maricola</name>
    <dbReference type="NCBI Taxonomy" id="3074433"/>
    <lineage>
        <taxon>Bacteria</taxon>
        <taxon>Bacillati</taxon>
        <taxon>Bacillota</taxon>
        <taxon>Clostridia</taxon>
        <taxon>Lachnospirales</taxon>
        <taxon>Vallitaleaceae</taxon>
        <taxon>Vallitalea</taxon>
    </lineage>
</organism>
<dbReference type="EMBL" id="BTPU01000001">
    <property type="protein sequence ID" value="GMQ60869.1"/>
    <property type="molecule type" value="Genomic_DNA"/>
</dbReference>
<keyword evidence="2" id="KW-1185">Reference proteome</keyword>
<name>A0ACB5UE87_9FIRM</name>
<comment type="caution">
    <text evidence="1">The sequence shown here is derived from an EMBL/GenBank/DDBJ whole genome shotgun (WGS) entry which is preliminary data.</text>
</comment>
<sequence length="321" mass="37324">MAKYKSFEEFKEYIDKLSEKQSAEDLLVSYNKEVKELSETEIENNYFMVTLLKACICMECKRYDECVDLIKEVVMKGYACPLNFKMFKPIYKKFEECSIIDLNNALLEELRENSKAIYQIHLPKNYNPRKKYPLFLALHGDGLCNIKEFSQYWKPDVFVSKDYIFAYLQASHLVCQDGHGWVYDIKQARKDIKKLYRDIISEYPIDEEQVLIGGYSGGAIASIDAVMCECIPAKGFICLCPGEKTDAFTYENVKKAFQKGIRGIFMEGVKDMPIQDEEEMIKTFDEVGLKYEFYVNEGVGHEIPDDFNENLQKALNFINIK</sequence>
<dbReference type="Proteomes" id="UP001374599">
    <property type="component" value="Unassembled WGS sequence"/>
</dbReference>
<evidence type="ECO:0000313" key="1">
    <source>
        <dbReference type="EMBL" id="GMQ60869.1"/>
    </source>
</evidence>